<dbReference type="Proteomes" id="UP000476064">
    <property type="component" value="Chromosome"/>
</dbReference>
<reference evidence="3 4" key="1">
    <citation type="submission" date="2020-01" db="EMBL/GenBank/DDBJ databases">
        <title>Paenibacillus sp. nov., isolated from tomato rhizosphere.</title>
        <authorList>
            <person name="Weon H.-Y."/>
            <person name="Lee S.A."/>
        </authorList>
    </citation>
    <scope>NUCLEOTIDE SEQUENCE [LARGE SCALE GENOMIC DNA]</scope>
    <source>
        <strain evidence="3 4">12200R-189</strain>
    </source>
</reference>
<keyword evidence="2" id="KW-0732">Signal</keyword>
<organism evidence="3 4">
    <name type="scientific">Paenibacillus lycopersici</name>
    <dbReference type="NCBI Taxonomy" id="2704462"/>
    <lineage>
        <taxon>Bacteria</taxon>
        <taxon>Bacillati</taxon>
        <taxon>Bacillota</taxon>
        <taxon>Bacilli</taxon>
        <taxon>Bacillales</taxon>
        <taxon>Paenibacillaceae</taxon>
        <taxon>Paenibacillus</taxon>
    </lineage>
</organism>
<dbReference type="InterPro" id="IPR019076">
    <property type="entry name" value="Spore_lipoprot_YhcN/YlaJ-like"/>
</dbReference>
<feature type="region of interest" description="Disordered" evidence="1">
    <location>
        <begin position="23"/>
        <end position="51"/>
    </location>
</feature>
<protein>
    <submittedName>
        <fullName evidence="3">YhcN/YlaJ family sporulation lipoprotein</fullName>
    </submittedName>
</protein>
<dbReference type="InterPro" id="IPR014247">
    <property type="entry name" value="Spore_lipoprot_YhcN/YlaJ"/>
</dbReference>
<feature type="region of interest" description="Disordered" evidence="1">
    <location>
        <begin position="165"/>
        <end position="197"/>
    </location>
</feature>
<sequence length="197" mass="21641">MRKWLVPAMLLCMLTAGCNTVARNETSPSPQNDQRVRAQQSAPQKQKISSPKQVAAHLESLARHVPGVKDAHCVVFKNKAVVGIDVAGNLDRSRVGTVKYAVAEAFHKDPYGIDAIVTADIDLSSRLKELGADIRRGRPIAGFGEEMADIIGRIVPQVPRDIQSIKKDPQAVTKEELEQKVAKDSHANHALNREKRQ</sequence>
<evidence type="ECO:0000256" key="1">
    <source>
        <dbReference type="SAM" id="MobiDB-lite"/>
    </source>
</evidence>
<dbReference type="EMBL" id="CP048209">
    <property type="protein sequence ID" value="QHT60327.1"/>
    <property type="molecule type" value="Genomic_DNA"/>
</dbReference>
<gene>
    <name evidence="3" type="ORF">GXP70_10495</name>
</gene>
<feature type="chain" id="PRO_5039498078" evidence="2">
    <location>
        <begin position="23"/>
        <end position="197"/>
    </location>
</feature>
<dbReference type="KEGG" id="plyc:GXP70_10495"/>
<proteinExistence type="predicted"/>
<dbReference type="GO" id="GO:0030435">
    <property type="term" value="P:sporulation resulting in formation of a cellular spore"/>
    <property type="evidence" value="ECO:0007669"/>
    <property type="project" value="InterPro"/>
</dbReference>
<feature type="signal peptide" evidence="2">
    <location>
        <begin position="1"/>
        <end position="22"/>
    </location>
</feature>
<dbReference type="Pfam" id="PF09580">
    <property type="entry name" value="Spore_YhcN_YlaJ"/>
    <property type="match status" value="1"/>
</dbReference>
<evidence type="ECO:0000313" key="3">
    <source>
        <dbReference type="EMBL" id="QHT60327.1"/>
    </source>
</evidence>
<evidence type="ECO:0000256" key="2">
    <source>
        <dbReference type="SAM" id="SignalP"/>
    </source>
</evidence>
<accession>A0A6C0FU04</accession>
<dbReference type="RefSeq" id="WP_162356459.1">
    <property type="nucleotide sequence ID" value="NZ_CP048209.1"/>
</dbReference>
<name>A0A6C0FU04_9BACL</name>
<dbReference type="NCBIfam" id="TIGR02898">
    <property type="entry name" value="spore_YhcN_YlaJ"/>
    <property type="match status" value="1"/>
</dbReference>
<keyword evidence="3" id="KW-0449">Lipoprotein</keyword>
<dbReference type="PROSITE" id="PS51257">
    <property type="entry name" value="PROKAR_LIPOPROTEIN"/>
    <property type="match status" value="1"/>
</dbReference>
<evidence type="ECO:0000313" key="4">
    <source>
        <dbReference type="Proteomes" id="UP000476064"/>
    </source>
</evidence>
<keyword evidence="4" id="KW-1185">Reference proteome</keyword>
<dbReference type="AlphaFoldDB" id="A0A6C0FU04"/>